<name>A0A4Y4B8C0_MICMQ</name>
<dbReference type="RefSeq" id="WP_141386715.1">
    <property type="nucleotide sequence ID" value="NZ_BJNQ01000010.1"/>
</dbReference>
<dbReference type="AlphaFoldDB" id="A0A4Y4B8C0"/>
<proteinExistence type="predicted"/>
<evidence type="ECO:0000313" key="2">
    <source>
        <dbReference type="Proteomes" id="UP000317410"/>
    </source>
</evidence>
<reference evidence="1 2" key="1">
    <citation type="submission" date="2019-06" db="EMBL/GenBank/DDBJ databases">
        <title>Whole genome shotgun sequence of Microbacterium liquefaciens NBRC 15037.</title>
        <authorList>
            <person name="Hosoyama A."/>
            <person name="Uohara A."/>
            <person name="Ohji S."/>
            <person name="Ichikawa N."/>
        </authorList>
    </citation>
    <scope>NUCLEOTIDE SEQUENCE [LARGE SCALE GENOMIC DNA]</scope>
    <source>
        <strain evidence="1 2">NBRC 15037</strain>
    </source>
</reference>
<dbReference type="Proteomes" id="UP000317410">
    <property type="component" value="Unassembled WGS sequence"/>
</dbReference>
<dbReference type="EMBL" id="BJNQ01000010">
    <property type="protein sequence ID" value="GEC75712.1"/>
    <property type="molecule type" value="Genomic_DNA"/>
</dbReference>
<sequence>MTWEEVKTDAQAIEMEIASLIPAEAVVDIVQKPEGTLLSCDETQHNWNGSTTVTLTPSSNAERIVKDLETRLEDDDRFESRNWIDPTGAYNVQHRVGFGLLHVAGGCLSGRHVLTTAPPTPPRPSINYARR</sequence>
<evidence type="ECO:0000313" key="1">
    <source>
        <dbReference type="EMBL" id="GEC75712.1"/>
    </source>
</evidence>
<protein>
    <submittedName>
        <fullName evidence="1">Uncharacterized protein</fullName>
    </submittedName>
</protein>
<gene>
    <name evidence="1" type="ORF">MLI01_18570</name>
</gene>
<organism evidence="1 2">
    <name type="scientific">Microbacterium maritypicum</name>
    <name type="common">Microbacterium liquefaciens</name>
    <dbReference type="NCBI Taxonomy" id="33918"/>
    <lineage>
        <taxon>Bacteria</taxon>
        <taxon>Bacillati</taxon>
        <taxon>Actinomycetota</taxon>
        <taxon>Actinomycetes</taxon>
        <taxon>Micrococcales</taxon>
        <taxon>Microbacteriaceae</taxon>
        <taxon>Microbacterium</taxon>
    </lineage>
</organism>
<accession>A0A4Y4B8C0</accession>
<comment type="caution">
    <text evidence="1">The sequence shown here is derived from an EMBL/GenBank/DDBJ whole genome shotgun (WGS) entry which is preliminary data.</text>
</comment>